<dbReference type="AlphaFoldDB" id="A0A7G9Z2F9"/>
<organism evidence="1">
    <name type="scientific">Candidatus Methanophaga sp. ANME-1 ERB7</name>
    <dbReference type="NCBI Taxonomy" id="2759913"/>
    <lineage>
        <taxon>Archaea</taxon>
        <taxon>Methanobacteriati</taxon>
        <taxon>Methanobacteriota</taxon>
        <taxon>Stenosarchaea group</taxon>
        <taxon>Methanomicrobia</taxon>
        <taxon>Candidatus Methanophagales</taxon>
        <taxon>Candidatus Methanophagaceae</taxon>
        <taxon>Candidatus Methanophaga</taxon>
    </lineage>
</organism>
<proteinExistence type="predicted"/>
<dbReference type="EMBL" id="MT631579">
    <property type="protein sequence ID" value="QNO54443.1"/>
    <property type="molecule type" value="Genomic_DNA"/>
</dbReference>
<name>A0A7G9Z2F9_9EURY</name>
<accession>A0A7G9Z2F9</accession>
<protein>
    <submittedName>
        <fullName evidence="1">Uncharacterized protein</fullName>
    </submittedName>
</protein>
<evidence type="ECO:0000313" key="1">
    <source>
        <dbReference type="EMBL" id="QNO54443.1"/>
    </source>
</evidence>
<sequence>MVTLRRGRIAEPTRRGEMEHLLPDLRYCGRSIPELRRISSDFRKFAASTLMATYEGRFGEKGGPYRKPMPWEESKISDEQLQEELLHLDMELGFVLTWCLSADRALQMPMGSVVESWGDGNEAPSVMQIAPTNFPLAYAEFQLIMAGPLVGKAATTKDQLYFYGLMIEITEALGMAKAAIERAALTLESGIALFLSPQTAQSLAECRGDAEDLLIRVWLVK</sequence>
<reference evidence="1" key="1">
    <citation type="submission" date="2020-06" db="EMBL/GenBank/DDBJ databases">
        <title>Unique genomic features of the anaerobic methanotrophic archaea.</title>
        <authorList>
            <person name="Chadwick G.L."/>
            <person name="Skennerton C.T."/>
            <person name="Laso-Perez R."/>
            <person name="Leu A.O."/>
            <person name="Speth D.R."/>
            <person name="Yu H."/>
            <person name="Morgan-Lang C."/>
            <person name="Hatzenpichler R."/>
            <person name="Goudeau D."/>
            <person name="Malmstrom R."/>
            <person name="Brazelton W.J."/>
            <person name="Woyke T."/>
            <person name="Hallam S.J."/>
            <person name="Tyson G.W."/>
            <person name="Wegener G."/>
            <person name="Boetius A."/>
            <person name="Orphan V."/>
        </authorList>
    </citation>
    <scope>NUCLEOTIDE SEQUENCE</scope>
</reference>
<gene>
    <name evidence="1" type="ORF">IPKNHHKO_00020</name>
</gene>